<reference evidence="2" key="1">
    <citation type="submission" date="2021-04" db="EMBL/GenBank/DDBJ databases">
        <authorList>
            <consortium name="Molecular Ecology Group"/>
        </authorList>
    </citation>
    <scope>NUCLEOTIDE SEQUENCE</scope>
</reference>
<feature type="compositionally biased region" description="Basic and acidic residues" evidence="1">
    <location>
        <begin position="419"/>
        <end position="437"/>
    </location>
</feature>
<proteinExistence type="predicted"/>
<evidence type="ECO:0000313" key="3">
    <source>
        <dbReference type="Proteomes" id="UP000678393"/>
    </source>
</evidence>
<dbReference type="Proteomes" id="UP000678393">
    <property type="component" value="Unassembled WGS sequence"/>
</dbReference>
<dbReference type="OrthoDB" id="6160253at2759"/>
<dbReference type="EMBL" id="CAJHNH020000805">
    <property type="protein sequence ID" value="CAG5119980.1"/>
    <property type="molecule type" value="Genomic_DNA"/>
</dbReference>
<comment type="caution">
    <text evidence="2">The sequence shown here is derived from an EMBL/GenBank/DDBJ whole genome shotgun (WGS) entry which is preliminary data.</text>
</comment>
<name>A0A8S3YXT5_9EUPU</name>
<organism evidence="2 3">
    <name type="scientific">Candidula unifasciata</name>
    <dbReference type="NCBI Taxonomy" id="100452"/>
    <lineage>
        <taxon>Eukaryota</taxon>
        <taxon>Metazoa</taxon>
        <taxon>Spiralia</taxon>
        <taxon>Lophotrochozoa</taxon>
        <taxon>Mollusca</taxon>
        <taxon>Gastropoda</taxon>
        <taxon>Heterobranchia</taxon>
        <taxon>Euthyneura</taxon>
        <taxon>Panpulmonata</taxon>
        <taxon>Eupulmonata</taxon>
        <taxon>Stylommatophora</taxon>
        <taxon>Helicina</taxon>
        <taxon>Helicoidea</taxon>
        <taxon>Geomitridae</taxon>
        <taxon>Candidula</taxon>
    </lineage>
</organism>
<dbReference type="GO" id="GO:0003700">
    <property type="term" value="F:DNA-binding transcription factor activity"/>
    <property type="evidence" value="ECO:0007669"/>
    <property type="project" value="InterPro"/>
</dbReference>
<evidence type="ECO:0000256" key="1">
    <source>
        <dbReference type="SAM" id="MobiDB-lite"/>
    </source>
</evidence>
<sequence>FCKYFDVLTNVTKQLSKEVADDTTAAVTKKIHEIQNQVYSIAWHMNQKLQLCVLETKPISMSMRAFVLQKKDIQAVEIHIFPESDYDKRLSDKYLYPGIKPEIVDSGSQGAIVTVNNLKLKKCERAQKRNYATCCQQFYRVSFRLQSKEGRCVELLSTPFCIRTGSQQLWECVGAVTWYCFVAQDLYRQPFKCQTEMSISQLLAMLQAMILTRDPDKKLDSDEVEALADMLHSLTKTDSVNLLDFVKHAMPKQGREKSGKNDFPCFTWFVAALNTHKYLMENTNLRGCSDLAGYDQVKKRCSGRLDRSAWIRISRNEVEAASGQSPYADVVVHVYTASGVKTLVASHTKLMERALSSRVRNWIDRDGKSLVLTIQPYGHPVEELDSSTEESIQDNGYRTKFKTQTKDIVLEDDFGKMNIRGKSDTDLTDNDSSHEVPAKQARSNTCKSTAIPGRQPQFPPSADNSCLFSDIASSSDDNYEELNASISPLSDQKLQLYSKDLSSEFLNIKALPGNIQQQLDSQSGIGDASRTNALPENIRQQSNSQTGNPVPYNKKSLDELFDSCLDEDGV</sequence>
<gene>
    <name evidence="2" type="ORF">CUNI_LOCUS5538</name>
</gene>
<evidence type="ECO:0000313" key="2">
    <source>
        <dbReference type="EMBL" id="CAG5119980.1"/>
    </source>
</evidence>
<dbReference type="Gene3D" id="1.10.238.10">
    <property type="entry name" value="EF-hand"/>
    <property type="match status" value="1"/>
</dbReference>
<protein>
    <submittedName>
        <fullName evidence="2">Uncharacterized protein</fullName>
    </submittedName>
</protein>
<feature type="non-terminal residue" evidence="2">
    <location>
        <position position="1"/>
    </location>
</feature>
<feature type="region of interest" description="Disordered" evidence="1">
    <location>
        <begin position="419"/>
        <end position="465"/>
    </location>
</feature>
<accession>A0A8S3YXT5</accession>
<dbReference type="SUPFAM" id="SSF49417">
    <property type="entry name" value="p53-like transcription factors"/>
    <property type="match status" value="1"/>
</dbReference>
<dbReference type="InterPro" id="IPR008967">
    <property type="entry name" value="p53-like_TF_DNA-bd_sf"/>
</dbReference>
<dbReference type="AlphaFoldDB" id="A0A8S3YXT5"/>
<keyword evidence="3" id="KW-1185">Reference proteome</keyword>